<gene>
    <name evidence="13" type="ORF">GMRT_14197</name>
</gene>
<dbReference type="VEuPathDB" id="GiardiaDB:GMRT_14197"/>
<evidence type="ECO:0000256" key="4">
    <source>
        <dbReference type="ARBA" id="ARBA00022955"/>
    </source>
</evidence>
<name>A0A4Z1SWZ4_GIAMU</name>
<sequence length="311" mass="34286">MSIASPNIALIKYWCKGTEGTNAPAAGSVSFLIDPKSLWTETRAELATDEKTRFWINGIEREVPEAYWRLSSAFPCLTRCPIHIHTTNNFPIGCGLASSASGAAALVLELDRLFSTHLSRRELSAAARVYSGSGARSIIMGVAEMIYDPNLPIEERWHAIPLEVHESLQSLKCLVVLFSSTEKTIGSTEAMNLCSGTTAMNARLKRIPERLKRCREALRIGDFNELAAVATEDWRCMHSVIQDVIGLSYITEAGWELAERIDARRKAGAQIFITFDAGPNGVILGSAEALREVYSLPIGNKLIFQCEVRLK</sequence>
<feature type="domain" description="Mvd1 C-terminal" evidence="11">
    <location>
        <begin position="173"/>
        <end position="295"/>
    </location>
</feature>
<evidence type="ECO:0000256" key="8">
    <source>
        <dbReference type="ARBA" id="ARBA00023221"/>
    </source>
</evidence>
<feature type="domain" description="Diphosphomevalonate decarboxylase-like N-terminal" evidence="12">
    <location>
        <begin position="4"/>
        <end position="145"/>
    </location>
</feature>
<dbReference type="Pfam" id="PF18376">
    <property type="entry name" value="MDD_C"/>
    <property type="match status" value="1"/>
</dbReference>
<evidence type="ECO:0000256" key="9">
    <source>
        <dbReference type="ARBA" id="ARBA00023239"/>
    </source>
</evidence>
<dbReference type="PIRSF" id="PIRSF015950">
    <property type="entry name" value="Mev_P_decrbx"/>
    <property type="match status" value="1"/>
</dbReference>
<keyword evidence="5" id="KW-0756">Sterol biosynthesis</keyword>
<dbReference type="GO" id="GO:0004163">
    <property type="term" value="F:diphosphomevalonate decarboxylase activity"/>
    <property type="evidence" value="ECO:0007669"/>
    <property type="project" value="UniProtKB-EC"/>
</dbReference>
<dbReference type="PANTHER" id="PTHR10977">
    <property type="entry name" value="DIPHOSPHOMEVALONATE DECARBOXYLASE"/>
    <property type="match status" value="1"/>
</dbReference>
<dbReference type="InterPro" id="IPR020568">
    <property type="entry name" value="Ribosomal_Su5_D2-typ_SF"/>
</dbReference>
<dbReference type="SUPFAM" id="SSF55060">
    <property type="entry name" value="GHMP Kinase, C-terminal domain"/>
    <property type="match status" value="1"/>
</dbReference>
<evidence type="ECO:0000256" key="6">
    <source>
        <dbReference type="ARBA" id="ARBA00023098"/>
    </source>
</evidence>
<dbReference type="AlphaFoldDB" id="A0A4Z1SWZ4"/>
<organism evidence="13 14">
    <name type="scientific">Giardia muris</name>
    <dbReference type="NCBI Taxonomy" id="5742"/>
    <lineage>
        <taxon>Eukaryota</taxon>
        <taxon>Metamonada</taxon>
        <taxon>Diplomonadida</taxon>
        <taxon>Hexamitidae</taxon>
        <taxon>Giardiinae</taxon>
        <taxon>Giardia</taxon>
    </lineage>
</organism>
<dbReference type="SUPFAM" id="SSF54211">
    <property type="entry name" value="Ribosomal protein S5 domain 2-like"/>
    <property type="match status" value="1"/>
</dbReference>
<keyword evidence="4" id="KW-0752">Steroid biosynthesis</keyword>
<keyword evidence="9 10" id="KW-0456">Lyase</keyword>
<dbReference type="InterPro" id="IPR041431">
    <property type="entry name" value="Mvd1_C"/>
</dbReference>
<dbReference type="Pfam" id="PF22700">
    <property type="entry name" value="MVD-like_N"/>
    <property type="match status" value="1"/>
</dbReference>
<dbReference type="GO" id="GO:0005829">
    <property type="term" value="C:cytosol"/>
    <property type="evidence" value="ECO:0007669"/>
    <property type="project" value="TreeGrafter"/>
</dbReference>
<keyword evidence="2 10" id="KW-0547">Nucleotide-binding</keyword>
<keyword evidence="7" id="KW-1207">Sterol metabolism</keyword>
<dbReference type="GO" id="GO:0016126">
    <property type="term" value="P:sterol biosynthetic process"/>
    <property type="evidence" value="ECO:0007669"/>
    <property type="project" value="UniProtKB-KW"/>
</dbReference>
<comment type="catalytic activity">
    <reaction evidence="10">
        <text>(R)-5-diphosphomevalonate + ATP = isopentenyl diphosphate + ADP + phosphate + CO2</text>
        <dbReference type="Rhea" id="RHEA:23732"/>
        <dbReference type="ChEBI" id="CHEBI:16526"/>
        <dbReference type="ChEBI" id="CHEBI:30616"/>
        <dbReference type="ChEBI" id="CHEBI:43474"/>
        <dbReference type="ChEBI" id="CHEBI:57557"/>
        <dbReference type="ChEBI" id="CHEBI:128769"/>
        <dbReference type="ChEBI" id="CHEBI:456216"/>
        <dbReference type="EC" id="4.1.1.33"/>
    </reaction>
</comment>
<dbReference type="InterPro" id="IPR036554">
    <property type="entry name" value="GHMP_kinase_C_sf"/>
</dbReference>
<dbReference type="Gene3D" id="3.30.230.10">
    <property type="match status" value="1"/>
</dbReference>
<dbReference type="InterPro" id="IPR005935">
    <property type="entry name" value="Mev_decarb"/>
</dbReference>
<comment type="caution">
    <text evidence="13">The sequence shown here is derived from an EMBL/GenBank/DDBJ whole genome shotgun (WGS) entry which is preliminary data.</text>
</comment>
<keyword evidence="3 10" id="KW-0067">ATP-binding</keyword>
<evidence type="ECO:0000256" key="3">
    <source>
        <dbReference type="ARBA" id="ARBA00022840"/>
    </source>
</evidence>
<dbReference type="Proteomes" id="UP000315496">
    <property type="component" value="Chromosome 1"/>
</dbReference>
<evidence type="ECO:0000313" key="14">
    <source>
        <dbReference type="Proteomes" id="UP000315496"/>
    </source>
</evidence>
<keyword evidence="1" id="KW-0444">Lipid biosynthesis</keyword>
<evidence type="ECO:0000313" key="13">
    <source>
        <dbReference type="EMBL" id="TNJ30264.1"/>
    </source>
</evidence>
<evidence type="ECO:0000259" key="12">
    <source>
        <dbReference type="Pfam" id="PF22700"/>
    </source>
</evidence>
<evidence type="ECO:0000256" key="7">
    <source>
        <dbReference type="ARBA" id="ARBA00023166"/>
    </source>
</evidence>
<dbReference type="OrthoDB" id="10253702at2759"/>
<dbReference type="PANTHER" id="PTHR10977:SF3">
    <property type="entry name" value="DIPHOSPHOMEVALONATE DECARBOXYLASE"/>
    <property type="match status" value="1"/>
</dbReference>
<dbReference type="EC" id="4.1.1.33" evidence="10"/>
<evidence type="ECO:0000256" key="10">
    <source>
        <dbReference type="PIRNR" id="PIRNR015950"/>
    </source>
</evidence>
<reference evidence="13 14" key="1">
    <citation type="submission" date="2019-05" db="EMBL/GenBank/DDBJ databases">
        <title>The compact genome of Giardia muris reveals important steps in the evolution of intestinal protozoan parasites.</title>
        <authorList>
            <person name="Xu F."/>
            <person name="Jimenez-Gonzalez A."/>
            <person name="Einarsson E."/>
            <person name="Astvaldsson A."/>
            <person name="Peirasmaki D."/>
            <person name="Eckmann L."/>
            <person name="Andersson J.O."/>
            <person name="Svard S.G."/>
            <person name="Jerlstrom-Hultqvist J."/>
        </authorList>
    </citation>
    <scope>NUCLEOTIDE SEQUENCE [LARGE SCALE GENOMIC DNA]</scope>
    <source>
        <strain evidence="13 14">Roberts-Thomson</strain>
    </source>
</reference>
<evidence type="ECO:0000256" key="2">
    <source>
        <dbReference type="ARBA" id="ARBA00022741"/>
    </source>
</evidence>
<accession>A0A4Z1SWZ4</accession>
<evidence type="ECO:0000259" key="11">
    <source>
        <dbReference type="Pfam" id="PF18376"/>
    </source>
</evidence>
<protein>
    <recommendedName>
        <fullName evidence="10">Diphosphomevalonate decarboxylase</fullName>
        <ecNumber evidence="10">4.1.1.33</ecNumber>
    </recommendedName>
</protein>
<dbReference type="Gene3D" id="3.30.70.890">
    <property type="entry name" value="GHMP kinase, C-terminal domain"/>
    <property type="match status" value="1"/>
</dbReference>
<evidence type="ECO:0000256" key="1">
    <source>
        <dbReference type="ARBA" id="ARBA00022516"/>
    </source>
</evidence>
<keyword evidence="14" id="KW-1185">Reference proteome</keyword>
<dbReference type="GO" id="GO:0019287">
    <property type="term" value="P:isopentenyl diphosphate biosynthetic process, mevalonate pathway"/>
    <property type="evidence" value="ECO:0007669"/>
    <property type="project" value="TreeGrafter"/>
</dbReference>
<evidence type="ECO:0000256" key="5">
    <source>
        <dbReference type="ARBA" id="ARBA00023011"/>
    </source>
</evidence>
<dbReference type="InterPro" id="IPR014721">
    <property type="entry name" value="Ribsml_uS5_D2-typ_fold_subgr"/>
</dbReference>
<dbReference type="EMBL" id="VDLU01000001">
    <property type="protein sequence ID" value="TNJ30264.1"/>
    <property type="molecule type" value="Genomic_DNA"/>
</dbReference>
<keyword evidence="8" id="KW-0753">Steroid metabolism</keyword>
<comment type="similarity">
    <text evidence="10">Belongs to the diphosphomevalonate decarboxylase family.</text>
</comment>
<dbReference type="GO" id="GO:0005524">
    <property type="term" value="F:ATP binding"/>
    <property type="evidence" value="ECO:0007669"/>
    <property type="project" value="UniProtKB-UniRule"/>
</dbReference>
<keyword evidence="6 10" id="KW-0443">Lipid metabolism</keyword>
<dbReference type="InterPro" id="IPR053859">
    <property type="entry name" value="MVD-like_N"/>
</dbReference>
<proteinExistence type="inferred from homology"/>